<dbReference type="Gene3D" id="1.10.238.10">
    <property type="entry name" value="EF-hand"/>
    <property type="match status" value="2"/>
</dbReference>
<evidence type="ECO:0000256" key="1">
    <source>
        <dbReference type="SAM" id="SignalP"/>
    </source>
</evidence>
<dbReference type="InterPro" id="IPR002048">
    <property type="entry name" value="EF_hand_dom"/>
</dbReference>
<feature type="domain" description="EF-hand" evidence="2">
    <location>
        <begin position="68"/>
        <end position="103"/>
    </location>
</feature>
<dbReference type="Proteomes" id="UP000783253">
    <property type="component" value="Unassembled WGS sequence"/>
</dbReference>
<dbReference type="RefSeq" id="WP_221573557.1">
    <property type="nucleotide sequence ID" value="NZ_JAIGNK010000002.1"/>
</dbReference>
<comment type="caution">
    <text evidence="3">The sequence shown here is derived from an EMBL/GenBank/DDBJ whole genome shotgun (WGS) entry which is preliminary data.</text>
</comment>
<keyword evidence="1" id="KW-0732">Signal</keyword>
<feature type="chain" id="PRO_5046465654" evidence="1">
    <location>
        <begin position="21"/>
        <end position="157"/>
    </location>
</feature>
<dbReference type="InterPro" id="IPR018247">
    <property type="entry name" value="EF_Hand_1_Ca_BS"/>
</dbReference>
<evidence type="ECO:0000313" key="4">
    <source>
        <dbReference type="Proteomes" id="UP000783253"/>
    </source>
</evidence>
<dbReference type="InterPro" id="IPR011992">
    <property type="entry name" value="EF-hand-dom_pair"/>
</dbReference>
<evidence type="ECO:0000313" key="3">
    <source>
        <dbReference type="EMBL" id="MBX7458180.1"/>
    </source>
</evidence>
<organism evidence="3 4">
    <name type="scientific">Qipengyuania polymorpha</name>
    <dbReference type="NCBI Taxonomy" id="2867234"/>
    <lineage>
        <taxon>Bacteria</taxon>
        <taxon>Pseudomonadati</taxon>
        <taxon>Pseudomonadota</taxon>
        <taxon>Alphaproteobacteria</taxon>
        <taxon>Sphingomonadales</taxon>
        <taxon>Erythrobacteraceae</taxon>
        <taxon>Qipengyuania</taxon>
    </lineage>
</organism>
<dbReference type="Pfam" id="PF13499">
    <property type="entry name" value="EF-hand_7"/>
    <property type="match status" value="1"/>
</dbReference>
<proteinExistence type="predicted"/>
<keyword evidence="4" id="KW-1185">Reference proteome</keyword>
<reference evidence="3 4" key="1">
    <citation type="submission" date="2021-08" db="EMBL/GenBank/DDBJ databases">
        <title>Comparative Genomics Analysis of the Genus Qipengyuania Reveals Extensive Genetic Diversity and Metabolic Versatility, Including the Description of Fifteen Novel Species.</title>
        <authorList>
            <person name="Liu Y."/>
        </authorList>
    </citation>
    <scope>NUCLEOTIDE SEQUENCE [LARGE SCALE GENOMIC DNA]</scope>
    <source>
        <strain evidence="3 4">1NDH17</strain>
    </source>
</reference>
<feature type="signal peptide" evidence="1">
    <location>
        <begin position="1"/>
        <end position="20"/>
    </location>
</feature>
<accession>A0ABS7IXA1</accession>
<dbReference type="SUPFAM" id="SSF47473">
    <property type="entry name" value="EF-hand"/>
    <property type="match status" value="1"/>
</dbReference>
<dbReference type="EMBL" id="JAIGNK010000002">
    <property type="protein sequence ID" value="MBX7458180.1"/>
    <property type="molecule type" value="Genomic_DNA"/>
</dbReference>
<evidence type="ECO:0000259" key="2">
    <source>
        <dbReference type="PROSITE" id="PS50222"/>
    </source>
</evidence>
<dbReference type="PROSITE" id="PS50222">
    <property type="entry name" value="EF_HAND_2"/>
    <property type="match status" value="1"/>
</dbReference>
<name>A0ABS7IXA1_9SPHN</name>
<protein>
    <submittedName>
        <fullName evidence="3">EF-hand domain-containing protein</fullName>
    </submittedName>
</protein>
<dbReference type="PROSITE" id="PS00018">
    <property type="entry name" value="EF_HAND_1"/>
    <property type="match status" value="2"/>
</dbReference>
<gene>
    <name evidence="3" type="ORF">K3152_07970</name>
</gene>
<sequence length="157" mass="17143">MFRFVLAATGALAIAAPAVAQQNPAEPLQRQQFIAQMDAEFQRLDGDGNGMIVPAEIANSQRAAAQAQALRQNQAIFEQLDTDRNGTLTPQEFARLVNVDAVPVDPTPLMNQFDSDKDGIITLVEYRIATQANFDRIDTDRDGIATEVEMRAAGIIK</sequence>